<feature type="coiled-coil region" evidence="1">
    <location>
        <begin position="121"/>
        <end position="211"/>
    </location>
</feature>
<keyword evidence="1" id="KW-0175">Coiled coil</keyword>
<dbReference type="AlphaFoldDB" id="A0AAF0D2A0"/>
<organism evidence="2 3">
    <name type="scientific">Odinarchaeota yellowstonii (strain LCB_4)</name>
    <dbReference type="NCBI Taxonomy" id="1841599"/>
    <lineage>
        <taxon>Archaea</taxon>
        <taxon>Promethearchaeati</taxon>
        <taxon>Candidatus Odinarchaeota</taxon>
        <taxon>Candidatus Odinarchaeia</taxon>
        <taxon>Candidatus Odinarchaeales</taxon>
        <taxon>Candidatus Odinarchaeaceae</taxon>
        <taxon>Candidatus Odinarchaeum</taxon>
    </lineage>
</organism>
<evidence type="ECO:0000256" key="1">
    <source>
        <dbReference type="SAM" id="Coils"/>
    </source>
</evidence>
<name>A0AAF0D2A0_ODILC</name>
<protein>
    <submittedName>
        <fullName evidence="2">Uncharacterized protein</fullName>
    </submittedName>
</protein>
<dbReference type="KEGG" id="oyw:OdinLCB4_007530"/>
<sequence>MSGELVDDFAETFNALIQKLSSTLDQLILEMNSLLSGFDKQTVEVNRLKQLLEDASKASSLPEFTILADYANRLSESLTVHVNDFRELYSFYQKLLEAATLFRENFKSSLTSVQRNFTLILEEWRRERGKLGEEIDSLTKDLKNLREEEATLLEEKNGLTVKLEELQAAYNSLNKQFNELKRDYNLSLDKLTALQESNLKLDRELKNFEKRLENVLYSFQHAYNFFKTLPNISLNLPSYTLFKSIKEPLTVEQLNLFFKNAESVIESDSSLLNSYANSKSFTTALTGASYALILNQAFKNILDVEERERNEIELRICEVEALINDAQLSRYIHTELFKPFIKTARNLLASSQKLLGEVALKLIEQVKLKFEDVELRKTLIRRTGIRGLNLDDCAVESFEIPLDVDRIDASLNNLVESLNAEIFEKRRDLSTFFFESWRDTGLKLASESKLLSYIILSIVKKMLGRANVKDSDLRKLFKKGLFLV</sequence>
<reference evidence="2" key="1">
    <citation type="journal article" date="2017" name="Nature">
        <title>Asgard archaea illuminate the origin of eukaryotic cellular complexity.</title>
        <authorList>
            <person name="Zaremba-Niedzwiedzka K."/>
            <person name="Caceres E.F."/>
            <person name="Saw J.H."/>
            <person name="Backstrom D."/>
            <person name="Juzokaite L."/>
            <person name="Vancaester E."/>
            <person name="Seitz K.W."/>
            <person name="Anantharaman K."/>
            <person name="Starnawski P."/>
            <person name="Kjeldsen K.U."/>
            <person name="Scott M.B."/>
            <person name="Nunoura T."/>
            <person name="Banfield J.F."/>
            <person name="Schramm A."/>
            <person name="Baker B.J."/>
            <person name="Spang A."/>
            <person name="Ettema T.J.G."/>
        </authorList>
    </citation>
    <scope>NUCLEOTIDE SEQUENCE</scope>
    <source>
        <strain evidence="2">LCB_4</strain>
    </source>
</reference>
<dbReference type="InterPro" id="IPR027267">
    <property type="entry name" value="AH/BAR_dom_sf"/>
</dbReference>
<evidence type="ECO:0000313" key="3">
    <source>
        <dbReference type="Proteomes" id="UP000186851"/>
    </source>
</evidence>
<dbReference type="SUPFAM" id="SSF103657">
    <property type="entry name" value="BAR/IMD domain-like"/>
    <property type="match status" value="1"/>
</dbReference>
<accession>A0AAF0D2A0</accession>
<dbReference type="Proteomes" id="UP000186851">
    <property type="component" value="Chromosome"/>
</dbReference>
<proteinExistence type="predicted"/>
<gene>
    <name evidence="2" type="ORF">OdinLCB4_007530</name>
</gene>
<evidence type="ECO:0000313" key="2">
    <source>
        <dbReference type="EMBL" id="WEU40309.1"/>
    </source>
</evidence>
<dbReference type="EMBL" id="CP091871">
    <property type="protein sequence ID" value="WEU40309.1"/>
    <property type="molecule type" value="Genomic_DNA"/>
</dbReference>
<reference evidence="2" key="2">
    <citation type="journal article" date="2022" name="Nat. Microbiol.">
        <title>A closed Candidatus Odinarchaeum chromosome exposes Asgard archaeal viruses.</title>
        <authorList>
            <person name="Tamarit D."/>
            <person name="Caceres E.F."/>
            <person name="Krupovic M."/>
            <person name="Nijland R."/>
            <person name="Eme L."/>
            <person name="Robinson N.P."/>
            <person name="Ettema T.J.G."/>
        </authorList>
    </citation>
    <scope>NUCLEOTIDE SEQUENCE</scope>
    <source>
        <strain evidence="2">LCB_4</strain>
    </source>
</reference>